<evidence type="ECO:0000256" key="4">
    <source>
        <dbReference type="PROSITE-ProRule" id="PRU00335"/>
    </source>
</evidence>
<evidence type="ECO:0000313" key="6">
    <source>
        <dbReference type="EMBL" id="GAA3708809.1"/>
    </source>
</evidence>
<dbReference type="PROSITE" id="PS50977">
    <property type="entry name" value="HTH_TETR_2"/>
    <property type="match status" value="1"/>
</dbReference>
<dbReference type="Gene3D" id="1.10.357.10">
    <property type="entry name" value="Tetracycline Repressor, domain 2"/>
    <property type="match status" value="1"/>
</dbReference>
<keyword evidence="1" id="KW-0805">Transcription regulation</keyword>
<comment type="caution">
    <text evidence="6">The sequence shown here is derived from an EMBL/GenBank/DDBJ whole genome shotgun (WGS) entry which is preliminary data.</text>
</comment>
<keyword evidence="3" id="KW-0804">Transcription</keyword>
<evidence type="ECO:0000313" key="7">
    <source>
        <dbReference type="Proteomes" id="UP001501536"/>
    </source>
</evidence>
<dbReference type="InterPro" id="IPR036271">
    <property type="entry name" value="Tet_transcr_reg_TetR-rel_C_sf"/>
</dbReference>
<evidence type="ECO:0000256" key="1">
    <source>
        <dbReference type="ARBA" id="ARBA00023015"/>
    </source>
</evidence>
<proteinExistence type="predicted"/>
<reference evidence="7" key="1">
    <citation type="journal article" date="2019" name="Int. J. Syst. Evol. Microbiol.">
        <title>The Global Catalogue of Microorganisms (GCM) 10K type strain sequencing project: providing services to taxonomists for standard genome sequencing and annotation.</title>
        <authorList>
            <consortium name="The Broad Institute Genomics Platform"/>
            <consortium name="The Broad Institute Genome Sequencing Center for Infectious Disease"/>
            <person name="Wu L."/>
            <person name="Ma J."/>
        </authorList>
    </citation>
    <scope>NUCLEOTIDE SEQUENCE [LARGE SCALE GENOMIC DNA]</scope>
    <source>
        <strain evidence="7">JCM 16961</strain>
    </source>
</reference>
<protein>
    <submittedName>
        <fullName evidence="6">TetR/AcrR family transcriptional regulator</fullName>
    </submittedName>
</protein>
<dbReference type="InterPro" id="IPR009057">
    <property type="entry name" value="Homeodomain-like_sf"/>
</dbReference>
<organism evidence="6 7">
    <name type="scientific">Zhihengliuella alba</name>
    <dbReference type="NCBI Taxonomy" id="547018"/>
    <lineage>
        <taxon>Bacteria</taxon>
        <taxon>Bacillati</taxon>
        <taxon>Actinomycetota</taxon>
        <taxon>Actinomycetes</taxon>
        <taxon>Micrococcales</taxon>
        <taxon>Micrococcaceae</taxon>
        <taxon>Zhihengliuella</taxon>
    </lineage>
</organism>
<dbReference type="Pfam" id="PF00440">
    <property type="entry name" value="TetR_N"/>
    <property type="match status" value="1"/>
</dbReference>
<evidence type="ECO:0000259" key="5">
    <source>
        <dbReference type="PROSITE" id="PS50977"/>
    </source>
</evidence>
<dbReference type="SUPFAM" id="SSF48498">
    <property type="entry name" value="Tetracyclin repressor-like, C-terminal domain"/>
    <property type="match status" value="1"/>
</dbReference>
<dbReference type="InterPro" id="IPR025996">
    <property type="entry name" value="MT1864/Rv1816-like_C"/>
</dbReference>
<dbReference type="Proteomes" id="UP001501536">
    <property type="component" value="Unassembled WGS sequence"/>
</dbReference>
<evidence type="ECO:0000256" key="3">
    <source>
        <dbReference type="ARBA" id="ARBA00023163"/>
    </source>
</evidence>
<dbReference type="InterPro" id="IPR050109">
    <property type="entry name" value="HTH-type_TetR-like_transc_reg"/>
</dbReference>
<feature type="domain" description="HTH tetR-type" evidence="5">
    <location>
        <begin position="16"/>
        <end position="76"/>
    </location>
</feature>
<dbReference type="PANTHER" id="PTHR30055:SF243">
    <property type="entry name" value="HTH-TYPE TRANSCRIPTIONAL REGULATOR RV1816"/>
    <property type="match status" value="1"/>
</dbReference>
<keyword evidence="2 4" id="KW-0238">DNA-binding</keyword>
<evidence type="ECO:0000256" key="2">
    <source>
        <dbReference type="ARBA" id="ARBA00023125"/>
    </source>
</evidence>
<dbReference type="InterPro" id="IPR001647">
    <property type="entry name" value="HTH_TetR"/>
</dbReference>
<dbReference type="Pfam" id="PF13305">
    <property type="entry name" value="TetR_C_33"/>
    <property type="match status" value="1"/>
</dbReference>
<gene>
    <name evidence="6" type="ORF">GCM10022377_23160</name>
</gene>
<dbReference type="EMBL" id="BAABCJ010000006">
    <property type="protein sequence ID" value="GAA3708809.1"/>
    <property type="molecule type" value="Genomic_DNA"/>
</dbReference>
<dbReference type="SUPFAM" id="SSF46689">
    <property type="entry name" value="Homeodomain-like"/>
    <property type="match status" value="1"/>
</dbReference>
<accession>A0ABP7DR46</accession>
<dbReference type="RefSeq" id="WP_344884701.1">
    <property type="nucleotide sequence ID" value="NZ_BAABCJ010000006.1"/>
</dbReference>
<dbReference type="PANTHER" id="PTHR30055">
    <property type="entry name" value="HTH-TYPE TRANSCRIPTIONAL REGULATOR RUTR"/>
    <property type="match status" value="1"/>
</dbReference>
<name>A0ABP7DR46_9MICC</name>
<sequence>MEQPGKPLTPRQAARQETEAAVLRIGNRLLDEQGADGLSLRAIARELGMVSSALYRYVANRDQLITLLITRAYNDLADAVDAALEHREDSIQALGTAMLAWSRSHPQRWALLYGTPLADYRAPAETTVAPGTRVMAQVARLAAALPEPGPDWLGAEAAADHPVTPLLQESLADLGLTASPRAALRALSIWVGLVGMVNALRFQQLGPGFDGAEEALLRTHLDYLTR</sequence>
<keyword evidence="7" id="KW-1185">Reference proteome</keyword>
<feature type="DNA-binding region" description="H-T-H motif" evidence="4">
    <location>
        <begin position="39"/>
        <end position="58"/>
    </location>
</feature>